<evidence type="ECO:0000256" key="1">
    <source>
        <dbReference type="SAM" id="Phobius"/>
    </source>
</evidence>
<evidence type="ECO:0000313" key="2">
    <source>
        <dbReference type="EMBL" id="DAF43287.1"/>
    </source>
</evidence>
<sequence length="35" mass="4203">MARPCDIRFLGQLFRLPLLFYNIDIIVIFVTTFQK</sequence>
<reference evidence="2" key="1">
    <citation type="journal article" date="2021" name="Proc. Natl. Acad. Sci. U.S.A.">
        <title>A Catalog of Tens of Thousands of Viruses from Human Metagenomes Reveals Hidden Associations with Chronic Diseases.</title>
        <authorList>
            <person name="Tisza M.J."/>
            <person name="Buck C.B."/>
        </authorList>
    </citation>
    <scope>NUCLEOTIDE SEQUENCE</scope>
    <source>
        <strain evidence="2">CtLYR7</strain>
    </source>
</reference>
<accession>A0A8S5RXJ7</accession>
<name>A0A8S5RXJ7_9CAUD</name>
<dbReference type="EMBL" id="BK032502">
    <property type="protein sequence ID" value="DAF43287.1"/>
    <property type="molecule type" value="Genomic_DNA"/>
</dbReference>
<feature type="transmembrane region" description="Helical" evidence="1">
    <location>
        <begin position="12"/>
        <end position="33"/>
    </location>
</feature>
<protein>
    <submittedName>
        <fullName evidence="2">Uncharacterized protein</fullName>
    </submittedName>
</protein>
<keyword evidence="1" id="KW-0812">Transmembrane</keyword>
<organism evidence="2">
    <name type="scientific">Myoviridae sp. ctLYR7</name>
    <dbReference type="NCBI Taxonomy" id="2827679"/>
    <lineage>
        <taxon>Viruses</taxon>
        <taxon>Duplodnaviria</taxon>
        <taxon>Heunggongvirae</taxon>
        <taxon>Uroviricota</taxon>
        <taxon>Caudoviricetes</taxon>
    </lineage>
</organism>
<keyword evidence="1" id="KW-1133">Transmembrane helix</keyword>
<keyword evidence="1" id="KW-0472">Membrane</keyword>
<proteinExistence type="predicted"/>